<dbReference type="GO" id="GO:0004180">
    <property type="term" value="F:carboxypeptidase activity"/>
    <property type="evidence" value="ECO:0007669"/>
    <property type="project" value="UniProtKB-ARBA"/>
</dbReference>
<feature type="active site" description="Nucleophile" evidence="7">
    <location>
        <position position="316"/>
    </location>
</feature>
<dbReference type="UniPathway" id="UPA00219"/>
<sequence length="396" mass="45857">MIVVPDMTLVTLKKKCKISSFLTLMLVAFHGEVFSSSMAVASQQYYQLSMAFLRYHQLAQSSAWQSLPSYDQFMLYTPQDKNALLNQLLTATGDHKAPSDPLYLAIQRYQRRHQLPASGHINKATYLSLYAGPKEKAQLIARNLKRLERLPDDLGRNYVLVNVPDYSLQYVERGEVKLSMRVIVGKPYRPTPLMVDTIRSIIVNPTWTVPSKIAFKDILPKLKKQPNYLKKNNFSVFQYKDNGVVTVNYDDIDWENINYKKIDRSAFPYQLRQSSGSHNALGRFKFNFPNSQAIYLHDTPQKYLFSRQNRALSSGCVRVEKPRQLAEQLLKSNRHYSRRKIDQILNSGQMTTLSLNVPVPVYITYLTAWVNQDGELRFAKDIYKMDKRRYISMADQ</sequence>
<reference evidence="9 10" key="1">
    <citation type="submission" date="2017-04" db="EMBL/GenBank/DDBJ databases">
        <title>Draft genome sequence of Zooshikella ganghwensis VG4 isolated from Red Sea sediments.</title>
        <authorList>
            <person name="Rehman Z."/>
            <person name="Alam I."/>
            <person name="Kamau A."/>
            <person name="Bajic V."/>
            <person name="Leiknes T."/>
        </authorList>
    </citation>
    <scope>NUCLEOTIDE SEQUENCE [LARGE SCALE GENOMIC DNA]</scope>
    <source>
        <strain evidence="9 10">VG4</strain>
    </source>
</reference>
<evidence type="ECO:0000256" key="6">
    <source>
        <dbReference type="ARBA" id="ARBA00023316"/>
    </source>
</evidence>
<evidence type="ECO:0000256" key="3">
    <source>
        <dbReference type="ARBA" id="ARBA00022679"/>
    </source>
</evidence>
<evidence type="ECO:0000256" key="7">
    <source>
        <dbReference type="PROSITE-ProRule" id="PRU01373"/>
    </source>
</evidence>
<dbReference type="CDD" id="cd16913">
    <property type="entry name" value="YkuD_like"/>
    <property type="match status" value="1"/>
</dbReference>
<name>A0A4P9VS16_9GAMM</name>
<dbReference type="EMBL" id="NDXW01000001">
    <property type="protein sequence ID" value="RDH45599.1"/>
    <property type="molecule type" value="Genomic_DNA"/>
</dbReference>
<keyword evidence="5 7" id="KW-0573">Peptidoglycan synthesis</keyword>
<evidence type="ECO:0000259" key="8">
    <source>
        <dbReference type="PROSITE" id="PS52029"/>
    </source>
</evidence>
<feature type="active site" description="Proton donor/acceptor" evidence="7">
    <location>
        <position position="297"/>
    </location>
</feature>
<comment type="pathway">
    <text evidence="1 7">Cell wall biogenesis; peptidoglycan biosynthesis.</text>
</comment>
<proteinExistence type="inferred from homology"/>
<evidence type="ECO:0000313" key="10">
    <source>
        <dbReference type="Proteomes" id="UP000257039"/>
    </source>
</evidence>
<gene>
    <name evidence="9" type="ORF">B9G39_20275</name>
</gene>
<dbReference type="InterPro" id="IPR038063">
    <property type="entry name" value="Transpep_catalytic_dom"/>
</dbReference>
<evidence type="ECO:0000256" key="1">
    <source>
        <dbReference type="ARBA" id="ARBA00004752"/>
    </source>
</evidence>
<comment type="caution">
    <text evidence="9">The sequence shown here is derived from an EMBL/GenBank/DDBJ whole genome shotgun (WGS) entry which is preliminary data.</text>
</comment>
<evidence type="ECO:0000313" key="9">
    <source>
        <dbReference type="EMBL" id="RDH45599.1"/>
    </source>
</evidence>
<dbReference type="Proteomes" id="UP000257039">
    <property type="component" value="Unassembled WGS sequence"/>
</dbReference>
<protein>
    <recommendedName>
        <fullName evidence="8">L,D-TPase catalytic domain-containing protein</fullName>
    </recommendedName>
</protein>
<keyword evidence="4 7" id="KW-0133">Cell shape</keyword>
<organism evidence="9 10">
    <name type="scientific">Zooshikella ganghwensis</name>
    <dbReference type="NCBI Taxonomy" id="202772"/>
    <lineage>
        <taxon>Bacteria</taxon>
        <taxon>Pseudomonadati</taxon>
        <taxon>Pseudomonadota</taxon>
        <taxon>Gammaproteobacteria</taxon>
        <taxon>Oceanospirillales</taxon>
        <taxon>Zooshikellaceae</taxon>
        <taxon>Zooshikella</taxon>
    </lineage>
</organism>
<dbReference type="GO" id="GO:0016740">
    <property type="term" value="F:transferase activity"/>
    <property type="evidence" value="ECO:0007669"/>
    <property type="project" value="UniProtKB-KW"/>
</dbReference>
<keyword evidence="10" id="KW-1185">Reference proteome</keyword>
<dbReference type="PROSITE" id="PS52029">
    <property type="entry name" value="LD_TPASE"/>
    <property type="match status" value="1"/>
</dbReference>
<feature type="domain" description="L,D-TPase catalytic" evidence="8">
    <location>
        <begin position="157"/>
        <end position="344"/>
    </location>
</feature>
<accession>A0A4P9VS16</accession>
<dbReference type="AlphaFoldDB" id="A0A4P9VS16"/>
<comment type="similarity">
    <text evidence="2">Belongs to the YkuD family.</text>
</comment>
<dbReference type="PANTHER" id="PTHR41533:SF1">
    <property type="entry name" value="L,D-TRANSPEPTIDASE YCBB-RELATED"/>
    <property type="match status" value="1"/>
</dbReference>
<evidence type="ECO:0000256" key="4">
    <source>
        <dbReference type="ARBA" id="ARBA00022960"/>
    </source>
</evidence>
<evidence type="ECO:0000256" key="2">
    <source>
        <dbReference type="ARBA" id="ARBA00005992"/>
    </source>
</evidence>
<dbReference type="GO" id="GO:0009252">
    <property type="term" value="P:peptidoglycan biosynthetic process"/>
    <property type="evidence" value="ECO:0007669"/>
    <property type="project" value="UniProtKB-UniPathway"/>
</dbReference>
<dbReference type="SUPFAM" id="SSF141523">
    <property type="entry name" value="L,D-transpeptidase catalytic domain-like"/>
    <property type="match status" value="1"/>
</dbReference>
<dbReference type="Pfam" id="PF03734">
    <property type="entry name" value="YkuD"/>
    <property type="match status" value="1"/>
</dbReference>
<dbReference type="InterPro" id="IPR052905">
    <property type="entry name" value="LD-transpeptidase_YkuD-like"/>
</dbReference>
<dbReference type="GO" id="GO:0071555">
    <property type="term" value="P:cell wall organization"/>
    <property type="evidence" value="ECO:0007669"/>
    <property type="project" value="UniProtKB-UniRule"/>
</dbReference>
<dbReference type="GO" id="GO:0008360">
    <property type="term" value="P:regulation of cell shape"/>
    <property type="evidence" value="ECO:0007669"/>
    <property type="project" value="UniProtKB-UniRule"/>
</dbReference>
<dbReference type="Gene3D" id="2.40.440.10">
    <property type="entry name" value="L,D-transpeptidase catalytic domain-like"/>
    <property type="match status" value="1"/>
</dbReference>
<keyword evidence="3" id="KW-0808">Transferase</keyword>
<evidence type="ECO:0000256" key="5">
    <source>
        <dbReference type="ARBA" id="ARBA00022984"/>
    </source>
</evidence>
<dbReference type="PANTHER" id="PTHR41533">
    <property type="entry name" value="L,D-TRANSPEPTIDASE HI_1667-RELATED"/>
    <property type="match status" value="1"/>
</dbReference>
<keyword evidence="6 7" id="KW-0961">Cell wall biogenesis/degradation</keyword>
<dbReference type="InterPro" id="IPR005490">
    <property type="entry name" value="LD_TPept_cat_dom"/>
</dbReference>